<dbReference type="Proteomes" id="UP000789920">
    <property type="component" value="Unassembled WGS sequence"/>
</dbReference>
<gene>
    <name evidence="1" type="ORF">RPERSI_LOCUS20969</name>
</gene>
<keyword evidence="2" id="KW-1185">Reference proteome</keyword>
<evidence type="ECO:0000313" key="1">
    <source>
        <dbReference type="EMBL" id="CAG8800655.1"/>
    </source>
</evidence>
<comment type="caution">
    <text evidence="1">The sequence shown here is derived from an EMBL/GenBank/DDBJ whole genome shotgun (WGS) entry which is preliminary data.</text>
</comment>
<feature type="non-terminal residue" evidence="1">
    <location>
        <position position="408"/>
    </location>
</feature>
<dbReference type="EMBL" id="CAJVQC010060338">
    <property type="protein sequence ID" value="CAG8800655.1"/>
    <property type="molecule type" value="Genomic_DNA"/>
</dbReference>
<protein>
    <submittedName>
        <fullName evidence="1">35159_t:CDS:1</fullName>
    </submittedName>
</protein>
<proteinExistence type="predicted"/>
<name>A0ACA9RN10_9GLOM</name>
<feature type="non-terminal residue" evidence="1">
    <location>
        <position position="1"/>
    </location>
</feature>
<sequence>LKAASNEFESEDDDERVIDHLVLCIHGIGQKLSERDGEASFINEINKFRQTLKKVYATNPPPEAIARLGNRELYPDYGLRNKKGSQFGNGIQVIPIHWRQDIKFGIASESEQIQRDLSLAISEEGQPTLDEITLDCVPNLRLLISDALVDVLLYMTPKFREMMLTTVTNEMNRVYKLFIDRNPNFLKIGGKVSIYGHSLGSLLAFDVLCHQPPFVGSFGGIYEENSSPSVSLSEISNPFYRSQDSNINGSHLELNSKHRQLYRRKQKQLNVKLEFEVENMYAIGSPIGLFLLLKGLKIGSREYYNAISKVNQSKTWSDISLGNENEDVRNGDEQINDAETITSEGNDDRKDVNDKNEQNKKPSSGNLPFYEDIEHMMQDSVTLIPLCYPACRSVYNIFHKADPIAFRM</sequence>
<accession>A0ACA9RN10</accession>
<evidence type="ECO:0000313" key="2">
    <source>
        <dbReference type="Proteomes" id="UP000789920"/>
    </source>
</evidence>
<organism evidence="1 2">
    <name type="scientific">Racocetra persica</name>
    <dbReference type="NCBI Taxonomy" id="160502"/>
    <lineage>
        <taxon>Eukaryota</taxon>
        <taxon>Fungi</taxon>
        <taxon>Fungi incertae sedis</taxon>
        <taxon>Mucoromycota</taxon>
        <taxon>Glomeromycotina</taxon>
        <taxon>Glomeromycetes</taxon>
        <taxon>Diversisporales</taxon>
        <taxon>Gigasporaceae</taxon>
        <taxon>Racocetra</taxon>
    </lineage>
</organism>
<reference evidence="1" key="1">
    <citation type="submission" date="2021-06" db="EMBL/GenBank/DDBJ databases">
        <authorList>
            <person name="Kallberg Y."/>
            <person name="Tangrot J."/>
            <person name="Rosling A."/>
        </authorList>
    </citation>
    <scope>NUCLEOTIDE SEQUENCE</scope>
    <source>
        <strain evidence="1">MA461A</strain>
    </source>
</reference>